<dbReference type="Pfam" id="PF06293">
    <property type="entry name" value="Kdo"/>
    <property type="match status" value="1"/>
</dbReference>
<keyword evidence="12" id="KW-1185">Reference proteome</keyword>
<dbReference type="EMBL" id="JAQGDS010000013">
    <property type="protein sequence ID" value="KAJ6256311.1"/>
    <property type="molecule type" value="Genomic_DNA"/>
</dbReference>
<evidence type="ECO:0000256" key="5">
    <source>
        <dbReference type="ARBA" id="ARBA00019973"/>
    </source>
</evidence>
<evidence type="ECO:0000259" key="10">
    <source>
        <dbReference type="PROSITE" id="PS50011"/>
    </source>
</evidence>
<dbReference type="PROSITE" id="PS50011">
    <property type="entry name" value="PROTEIN_KINASE_DOM"/>
    <property type="match status" value="1"/>
</dbReference>
<dbReference type="PANTHER" id="PTHR37171:SF1">
    <property type="entry name" value="SERINE_THREONINE-PROTEIN KINASE YRZF-RELATED"/>
    <property type="match status" value="1"/>
</dbReference>
<dbReference type="PANTHER" id="PTHR37171">
    <property type="entry name" value="SERINE/THREONINE-PROTEIN KINASE YRZF-RELATED"/>
    <property type="match status" value="1"/>
</dbReference>
<dbReference type="InterPro" id="IPR000719">
    <property type="entry name" value="Prot_kinase_dom"/>
</dbReference>
<evidence type="ECO:0000256" key="3">
    <source>
        <dbReference type="ARBA" id="ARBA00012513"/>
    </source>
</evidence>
<dbReference type="GO" id="GO:0004674">
    <property type="term" value="F:protein serine/threonine kinase activity"/>
    <property type="evidence" value="ECO:0007669"/>
    <property type="project" value="UniProtKB-EC"/>
</dbReference>
<comment type="catalytic activity">
    <reaction evidence="8">
        <text>L-threonyl-[protein] + ATP = O-phospho-L-threonyl-[protein] + ADP + H(+)</text>
        <dbReference type="Rhea" id="RHEA:46608"/>
        <dbReference type="Rhea" id="RHEA-COMP:11060"/>
        <dbReference type="Rhea" id="RHEA-COMP:11605"/>
        <dbReference type="ChEBI" id="CHEBI:15378"/>
        <dbReference type="ChEBI" id="CHEBI:30013"/>
        <dbReference type="ChEBI" id="CHEBI:30616"/>
        <dbReference type="ChEBI" id="CHEBI:61977"/>
        <dbReference type="ChEBI" id="CHEBI:456216"/>
        <dbReference type="EC" id="2.7.11.1"/>
    </reaction>
</comment>
<evidence type="ECO:0000256" key="9">
    <source>
        <dbReference type="ARBA" id="ARBA00048679"/>
    </source>
</evidence>
<feature type="domain" description="Protein kinase" evidence="10">
    <location>
        <begin position="136"/>
        <end position="379"/>
    </location>
</feature>
<comment type="subunit">
    <text evidence="2">Component of the EKC/KEOPS complex composed of at least BUD32, CGI121, GON7, KAE1 and PCC1; the whole complex dimerizes.</text>
</comment>
<evidence type="ECO:0000256" key="7">
    <source>
        <dbReference type="ARBA" id="ARBA00033194"/>
    </source>
</evidence>
<evidence type="ECO:0000256" key="1">
    <source>
        <dbReference type="ARBA" id="ARBA00003747"/>
    </source>
</evidence>
<protein>
    <recommendedName>
        <fullName evidence="5">EKC/KEOPS complex subunit BUD32</fullName>
        <ecNumber evidence="3">2.7.11.1</ecNumber>
    </recommendedName>
    <alternativeName>
        <fullName evidence="6 7">Atypical Serine/threonine protein kinase BUD32</fullName>
    </alternativeName>
    <alternativeName>
        <fullName evidence="4">EKC/KEOPS complex subunit bud32</fullName>
    </alternativeName>
</protein>
<dbReference type="SUPFAM" id="SSF56112">
    <property type="entry name" value="Protein kinase-like (PK-like)"/>
    <property type="match status" value="1"/>
</dbReference>
<name>A0AAD6IQ93_DREDA</name>
<evidence type="ECO:0000256" key="6">
    <source>
        <dbReference type="ARBA" id="ARBA00030980"/>
    </source>
</evidence>
<reference evidence="11" key="1">
    <citation type="submission" date="2023-01" db="EMBL/GenBank/DDBJ databases">
        <title>The chitinases involved in constricting ring structure development in the nematode-trapping fungus Drechslerella dactyloides.</title>
        <authorList>
            <person name="Wang R."/>
            <person name="Zhang L."/>
            <person name="Tang P."/>
            <person name="Li S."/>
            <person name="Liang L."/>
        </authorList>
    </citation>
    <scope>NUCLEOTIDE SEQUENCE</scope>
    <source>
        <strain evidence="11">YMF1.00031</strain>
    </source>
</reference>
<evidence type="ECO:0000256" key="2">
    <source>
        <dbReference type="ARBA" id="ARBA00011534"/>
    </source>
</evidence>
<proteinExistence type="predicted"/>
<evidence type="ECO:0000313" key="11">
    <source>
        <dbReference type="EMBL" id="KAJ6256311.1"/>
    </source>
</evidence>
<organism evidence="11 12">
    <name type="scientific">Drechslerella dactyloides</name>
    <name type="common">Nematode-trapping fungus</name>
    <name type="synonym">Arthrobotrys dactyloides</name>
    <dbReference type="NCBI Taxonomy" id="74499"/>
    <lineage>
        <taxon>Eukaryota</taxon>
        <taxon>Fungi</taxon>
        <taxon>Dikarya</taxon>
        <taxon>Ascomycota</taxon>
        <taxon>Pezizomycotina</taxon>
        <taxon>Orbiliomycetes</taxon>
        <taxon>Orbiliales</taxon>
        <taxon>Orbiliaceae</taxon>
        <taxon>Drechslerella</taxon>
    </lineage>
</organism>
<dbReference type="InterPro" id="IPR008266">
    <property type="entry name" value="Tyr_kinase_AS"/>
</dbReference>
<dbReference type="EC" id="2.7.11.1" evidence="3"/>
<dbReference type="AlphaFoldDB" id="A0AAD6IQ93"/>
<evidence type="ECO:0000313" key="12">
    <source>
        <dbReference type="Proteomes" id="UP001221413"/>
    </source>
</evidence>
<gene>
    <name evidence="11" type="ORF">Dda_8809</name>
</gene>
<comment type="catalytic activity">
    <reaction evidence="9">
        <text>L-seryl-[protein] + ATP = O-phospho-L-seryl-[protein] + ADP + H(+)</text>
        <dbReference type="Rhea" id="RHEA:17989"/>
        <dbReference type="Rhea" id="RHEA-COMP:9863"/>
        <dbReference type="Rhea" id="RHEA-COMP:11604"/>
        <dbReference type="ChEBI" id="CHEBI:15378"/>
        <dbReference type="ChEBI" id="CHEBI:29999"/>
        <dbReference type="ChEBI" id="CHEBI:30616"/>
        <dbReference type="ChEBI" id="CHEBI:83421"/>
        <dbReference type="ChEBI" id="CHEBI:456216"/>
        <dbReference type="EC" id="2.7.11.1"/>
    </reaction>
</comment>
<comment type="caution">
    <text evidence="11">The sequence shown here is derived from an EMBL/GenBank/DDBJ whole genome shotgun (WGS) entry which is preliminary data.</text>
</comment>
<sequence length="379" mass="42294">MIKVDHEASVADYLMEAIEKPCVRILDAVYGVRARFIAPRGALKLGSPDKIIWFTRGVERSRARLMIETKTPWALPTHPGLDLATYYNKHRRNFEKDPIIKAVHQAYGYMTLNSLKYGILTNAETTYIFRRMHNDTEGPPKTGQGGYLECSPAISLLGQGLESPIAAYAFISALSYEEGWLHRSLEDDFDDVPTEFKLDSTQPILAPLPIEKPITNTKGLTFQLGKLLSSSVASTMRGTILHRGNPICNCIIKTYDLAEKRAEEMYHELSHMQGSEIPRLYIKGELAGLIGILALEDCGETLEGKETSAEAKKAVQKILRKMHAVGVLHNDLSLRNIVMNQHAPSESAFRLIDFGLATFATNKGKLEEEMAMVDQIDLC</sequence>
<dbReference type="Gene3D" id="1.10.510.10">
    <property type="entry name" value="Transferase(Phosphotransferase) domain 1"/>
    <property type="match status" value="1"/>
</dbReference>
<evidence type="ECO:0000256" key="8">
    <source>
        <dbReference type="ARBA" id="ARBA00047899"/>
    </source>
</evidence>
<evidence type="ECO:0000256" key="4">
    <source>
        <dbReference type="ARBA" id="ARBA00013948"/>
    </source>
</evidence>
<dbReference type="PROSITE" id="PS00109">
    <property type="entry name" value="PROTEIN_KINASE_TYR"/>
    <property type="match status" value="1"/>
</dbReference>
<accession>A0AAD6IQ93</accession>
<dbReference type="InterPro" id="IPR052396">
    <property type="entry name" value="Meiotic_Drive_Suppr_Kinase"/>
</dbReference>
<dbReference type="GO" id="GO:0005524">
    <property type="term" value="F:ATP binding"/>
    <property type="evidence" value="ECO:0007669"/>
    <property type="project" value="InterPro"/>
</dbReference>
<dbReference type="InterPro" id="IPR011009">
    <property type="entry name" value="Kinase-like_dom_sf"/>
</dbReference>
<dbReference type="Proteomes" id="UP001221413">
    <property type="component" value="Unassembled WGS sequence"/>
</dbReference>
<comment type="function">
    <text evidence="1">Component of the EKC/KEOPS complex that is required for the formation of a threonylcarbamoyl group on adenosine at position 37 (t(6)A37) in tRNAs that read codons beginning with adenine. The complex is probably involved in the transfer of the threonylcarbamoyl moiety of threonylcarbamoyl-AMP (TC-AMP) to the N6 group of A37. BUD32 has ATPase activity in the context of the EKC/KEOPS complex and likely plays a supporting role to the catalytic subunit KAE1. The EKC/KEOPS complex also promotes both telomere uncapping and telomere elongation. The complex is required for efficient recruitment of transcriptional coactivators.</text>
</comment>